<evidence type="ECO:0000256" key="4">
    <source>
        <dbReference type="ARBA" id="ARBA00022553"/>
    </source>
</evidence>
<comment type="catalytic activity">
    <reaction evidence="1">
        <text>D-fructose(out) + N(pros)-phospho-L-histidyl-[protein] = D-fructose 1-phosphate(in) + L-histidyl-[protein]</text>
        <dbReference type="Rhea" id="RHEA:49252"/>
        <dbReference type="Rhea" id="RHEA-COMP:9745"/>
        <dbReference type="Rhea" id="RHEA-COMP:9746"/>
        <dbReference type="ChEBI" id="CHEBI:29979"/>
        <dbReference type="ChEBI" id="CHEBI:37721"/>
        <dbReference type="ChEBI" id="CHEBI:58674"/>
        <dbReference type="ChEBI" id="CHEBI:64837"/>
        <dbReference type="EC" id="2.7.1.202"/>
    </reaction>
</comment>
<dbReference type="NCBIfam" id="NF007783">
    <property type="entry name" value="PRK10474.1"/>
    <property type="match status" value="4"/>
</dbReference>
<evidence type="ECO:0000256" key="1">
    <source>
        <dbReference type="ARBA" id="ARBA00001401"/>
    </source>
</evidence>
<evidence type="ECO:0000313" key="12">
    <source>
        <dbReference type="Proteomes" id="UP000254704"/>
    </source>
</evidence>
<evidence type="ECO:0000256" key="9">
    <source>
        <dbReference type="SAM" id="Phobius"/>
    </source>
</evidence>
<keyword evidence="4" id="KW-0597">Phosphoprotein</keyword>
<feature type="domain" description="PTS EIIB type-2" evidence="10">
    <location>
        <begin position="107"/>
        <end position="202"/>
    </location>
</feature>
<dbReference type="InterPro" id="IPR013011">
    <property type="entry name" value="PTS_EIIB_2"/>
</dbReference>
<dbReference type="InterPro" id="IPR003501">
    <property type="entry name" value="PTS_EIIB_2/3"/>
</dbReference>
<dbReference type="InterPro" id="IPR003353">
    <property type="entry name" value="PTS_IIB_fruc"/>
</dbReference>
<keyword evidence="8" id="KW-0418">Kinase</keyword>
<dbReference type="GO" id="GO:0005886">
    <property type="term" value="C:plasma membrane"/>
    <property type="evidence" value="ECO:0007669"/>
    <property type="project" value="TreeGrafter"/>
</dbReference>
<dbReference type="Pfam" id="PF02302">
    <property type="entry name" value="PTS_IIB"/>
    <property type="match status" value="3"/>
</dbReference>
<reference evidence="11 12" key="1">
    <citation type="submission" date="2018-06" db="EMBL/GenBank/DDBJ databases">
        <authorList>
            <consortium name="Pathogen Informatics"/>
            <person name="Doyle S."/>
        </authorList>
    </citation>
    <scope>NUCLEOTIDE SEQUENCE [LARGE SCALE GENOMIC DNA]</scope>
    <source>
        <strain evidence="11 12">NCTC11621</strain>
    </source>
</reference>
<accession>A0A379EW31</accession>
<gene>
    <name evidence="11" type="primary">fruA</name>
    <name evidence="11" type="ORF">NCTC11621_01647</name>
</gene>
<keyword evidence="3" id="KW-0813">Transport</keyword>
<feature type="transmembrane region" description="Helical" evidence="9">
    <location>
        <begin position="494"/>
        <end position="514"/>
    </location>
</feature>
<dbReference type="EMBL" id="UGTV01000015">
    <property type="protein sequence ID" value="SUC10585.1"/>
    <property type="molecule type" value="Genomic_DNA"/>
</dbReference>
<dbReference type="Pfam" id="PF25554">
    <property type="entry name" value="PTS_EIIB_BC_N"/>
    <property type="match status" value="1"/>
</dbReference>
<feature type="domain" description="PTS EIIB type-2" evidence="10">
    <location>
        <begin position="236"/>
        <end position="333"/>
    </location>
</feature>
<evidence type="ECO:0000256" key="6">
    <source>
        <dbReference type="ARBA" id="ARBA00022679"/>
    </source>
</evidence>
<dbReference type="InterPro" id="IPR050864">
    <property type="entry name" value="Bacterial_PTS_Sugar_Transport"/>
</dbReference>
<proteinExistence type="predicted"/>
<keyword evidence="9" id="KW-0472">Membrane</keyword>
<feature type="domain" description="PTS EIIB type-2" evidence="10">
    <location>
        <begin position="366"/>
        <end position="463"/>
    </location>
</feature>
<dbReference type="PANTHER" id="PTHR30505">
    <property type="entry name" value="FRUCTOSE-LIKE PERMEASE"/>
    <property type="match status" value="1"/>
</dbReference>
<dbReference type="AlphaFoldDB" id="A0A379EW31"/>
<dbReference type="GO" id="GO:0090563">
    <property type="term" value="F:protein-phosphocysteine-sugar phosphotransferase activity"/>
    <property type="evidence" value="ECO:0007669"/>
    <property type="project" value="TreeGrafter"/>
</dbReference>
<dbReference type="CDD" id="cd05569">
    <property type="entry name" value="PTS_IIB_fructose"/>
    <property type="match status" value="3"/>
</dbReference>
<evidence type="ECO:0000256" key="3">
    <source>
        <dbReference type="ARBA" id="ARBA00022448"/>
    </source>
</evidence>
<organism evidence="11 12">
    <name type="scientific">Pasteurella canis</name>
    <dbReference type="NCBI Taxonomy" id="753"/>
    <lineage>
        <taxon>Bacteria</taxon>
        <taxon>Pseudomonadati</taxon>
        <taxon>Pseudomonadota</taxon>
        <taxon>Gammaproteobacteria</taxon>
        <taxon>Pasteurellales</taxon>
        <taxon>Pasteurellaceae</taxon>
        <taxon>Pasteurella</taxon>
    </lineage>
</organism>
<evidence type="ECO:0000256" key="5">
    <source>
        <dbReference type="ARBA" id="ARBA00022597"/>
    </source>
</evidence>
<dbReference type="Gene3D" id="3.40.50.2300">
    <property type="match status" value="3"/>
</dbReference>
<dbReference type="PROSITE" id="PS51099">
    <property type="entry name" value="PTS_EIIB_TYPE_2"/>
    <property type="match status" value="3"/>
</dbReference>
<dbReference type="GO" id="GO:0022877">
    <property type="term" value="F:protein-N(PI)-phosphohistidine-fructose phosphotransferase system transporter activity"/>
    <property type="evidence" value="ECO:0007669"/>
    <property type="project" value="InterPro"/>
</dbReference>
<keyword evidence="7" id="KW-0598">Phosphotransferase system</keyword>
<dbReference type="PANTHER" id="PTHR30505:SF0">
    <property type="entry name" value="FRUCTOSE-LIKE PTS SYSTEM EIIBC COMPONENT-RELATED"/>
    <property type="match status" value="1"/>
</dbReference>
<dbReference type="Proteomes" id="UP000254704">
    <property type="component" value="Unassembled WGS sequence"/>
</dbReference>
<sequence>MNIFLTQKDDIGNSKLFLLHQVLTTAANQQSHQITELADADIIIVFSNRSLDRPEFVGKKIFIVDAEQAFNAPETTIQQAVTNATLYSTTESAVDFTDISAPQINRIVAVTACPTGVTQTFMSAEAIMNYAKAQGWQVKVETQGQVGTKEILTNEEIAAADLVFIATDIDINLSKFSGKLLYRTSTRAVLNNVEAEFNQALKQAAIYQVEQNEDIPTITPAPRNYANDFEHCEGSKKIVAVTACPTGVTQTFMSAEAIMNYAKVQGWCVKVETHGQMGSNNLISAEEIADADLVFVAADIDVDLTKFVGKPIYRTSTRAALKETAQEFAKAFEQAVIYTIEQPEEDIITPPARNFANDFATCEGNKKIVAITACPTGVTQTFMSAEAIMNYAKTQGWCVKVETHGQMGSDNLISSEEVEAADLVFVAADIDVDLTKFKGKPLYRTSTSAALKNTAQEFENAFAKAVPYTGIHTTKTCTPQASTTSECCQFKCKGAYLLPFILIGLIIALLIYFMS</sequence>
<keyword evidence="9" id="KW-1133">Transmembrane helix</keyword>
<dbReference type="InterPro" id="IPR036095">
    <property type="entry name" value="PTS_EIIB-like_sf"/>
</dbReference>
<evidence type="ECO:0000256" key="2">
    <source>
        <dbReference type="ARBA" id="ARBA00012799"/>
    </source>
</evidence>
<evidence type="ECO:0000256" key="7">
    <source>
        <dbReference type="ARBA" id="ARBA00022683"/>
    </source>
</evidence>
<keyword evidence="6 11" id="KW-0808">Transferase</keyword>
<dbReference type="NCBIfam" id="TIGR00829">
    <property type="entry name" value="FRU"/>
    <property type="match status" value="3"/>
</dbReference>
<keyword evidence="5" id="KW-0762">Sugar transport</keyword>
<protein>
    <recommendedName>
        <fullName evidence="2">protein-N(pi)-phosphohistidine--D-fructose phosphotransferase</fullName>
        <ecNumber evidence="2">2.7.1.202</ecNumber>
    </recommendedName>
</protein>
<dbReference type="GO" id="GO:0016301">
    <property type="term" value="F:kinase activity"/>
    <property type="evidence" value="ECO:0007669"/>
    <property type="project" value="UniProtKB-KW"/>
</dbReference>
<evidence type="ECO:0000259" key="10">
    <source>
        <dbReference type="PROSITE" id="PS51099"/>
    </source>
</evidence>
<keyword evidence="9" id="KW-0812">Transmembrane</keyword>
<name>A0A379EW31_9PAST</name>
<dbReference type="SUPFAM" id="SSF52794">
    <property type="entry name" value="PTS system IIB component-like"/>
    <property type="match status" value="4"/>
</dbReference>
<evidence type="ECO:0000313" key="11">
    <source>
        <dbReference type="EMBL" id="SUC10585.1"/>
    </source>
</evidence>
<dbReference type="EC" id="2.7.1.202" evidence="2"/>
<evidence type="ECO:0000256" key="8">
    <source>
        <dbReference type="ARBA" id="ARBA00022777"/>
    </source>
</evidence>
<dbReference type="GO" id="GO:0009401">
    <property type="term" value="P:phosphoenolpyruvate-dependent sugar phosphotransferase system"/>
    <property type="evidence" value="ECO:0007669"/>
    <property type="project" value="UniProtKB-KW"/>
</dbReference>